<dbReference type="SUPFAM" id="SSF52540">
    <property type="entry name" value="P-loop containing nucleoside triphosphate hydrolases"/>
    <property type="match status" value="1"/>
</dbReference>
<protein>
    <recommendedName>
        <fullName evidence="13">ATP-dependent RNA helicase</fullName>
        <ecNumber evidence="13">3.6.4.13</ecNumber>
    </recommendedName>
</protein>
<dbReference type="PROSITE" id="PS00039">
    <property type="entry name" value="DEAD_ATP_HELICASE"/>
    <property type="match status" value="1"/>
</dbReference>
<evidence type="ECO:0000256" key="8">
    <source>
        <dbReference type="ARBA" id="ARBA00024357"/>
    </source>
</evidence>
<comment type="similarity">
    <text evidence="8">Belongs to the DEAD box helicase family. DDX18/HAS1 subfamily.</text>
</comment>
<comment type="function">
    <text evidence="10">ATP-dependent RNA helicase that plays a role in the regulation of R-loop homeostasis in both endogenous R-loop-prone regions and at sites of DNA damage. At endogenous loci such as actively transcribed genes, may act as a helicase to resolve the formation of R-loop during transcription and prevent the interference of R-loop with DNA-replication machinery. Also participates in the removal of DNA-lesion-associated R-loop. Plays an essential role for establishing pluripotency during embryogenesis and for pluripotency maintenance in embryonic stem cells. Mechanistically, prevents the polycomb repressive complex 2 (PRC2) from accessing rDNA loci and protects the active chromatin status in nucleolus.</text>
</comment>
<dbReference type="CDD" id="cd18787">
    <property type="entry name" value="SF2_C_DEAD"/>
    <property type="match status" value="1"/>
</dbReference>
<evidence type="ECO:0000256" key="12">
    <source>
        <dbReference type="RuleBase" id="RU000492"/>
    </source>
</evidence>
<feature type="domain" description="Helicase ATP-binding" evidence="14">
    <location>
        <begin position="165"/>
        <end position="340"/>
    </location>
</feature>
<dbReference type="GO" id="GO:0003724">
    <property type="term" value="F:RNA helicase activity"/>
    <property type="evidence" value="ECO:0007669"/>
    <property type="project" value="UniProtKB-EC"/>
</dbReference>
<dbReference type="InterPro" id="IPR036397">
    <property type="entry name" value="RNaseH_sf"/>
</dbReference>
<dbReference type="FunFam" id="3.40.50.300:FF:000460">
    <property type="entry name" value="RNA helicase"/>
    <property type="match status" value="1"/>
</dbReference>
<evidence type="ECO:0000259" key="15">
    <source>
        <dbReference type="PROSITE" id="PS51194"/>
    </source>
</evidence>
<keyword evidence="17" id="KW-1185">Reference proteome</keyword>
<evidence type="ECO:0000256" key="6">
    <source>
        <dbReference type="ARBA" id="ARBA00022884"/>
    </source>
</evidence>
<dbReference type="SMART" id="SM01178">
    <property type="entry name" value="DUF4217"/>
    <property type="match status" value="1"/>
</dbReference>
<dbReference type="PROSITE" id="PS51192">
    <property type="entry name" value="HELICASE_ATP_BIND_1"/>
    <property type="match status" value="1"/>
</dbReference>
<dbReference type="AlphaFoldDB" id="A0A4W5NMP0"/>
<evidence type="ECO:0000256" key="4">
    <source>
        <dbReference type="ARBA" id="ARBA00022806"/>
    </source>
</evidence>
<dbReference type="InterPro" id="IPR044773">
    <property type="entry name" value="DDX18/Has1_DEADc"/>
</dbReference>
<evidence type="ECO:0000256" key="9">
    <source>
        <dbReference type="ARBA" id="ARBA00047984"/>
    </source>
</evidence>
<evidence type="ECO:0000313" key="17">
    <source>
        <dbReference type="Proteomes" id="UP000314982"/>
    </source>
</evidence>
<organism evidence="16 17">
    <name type="scientific">Hucho hucho</name>
    <name type="common">huchen</name>
    <dbReference type="NCBI Taxonomy" id="62062"/>
    <lineage>
        <taxon>Eukaryota</taxon>
        <taxon>Metazoa</taxon>
        <taxon>Chordata</taxon>
        <taxon>Craniata</taxon>
        <taxon>Vertebrata</taxon>
        <taxon>Euteleostomi</taxon>
        <taxon>Actinopterygii</taxon>
        <taxon>Neopterygii</taxon>
        <taxon>Teleostei</taxon>
        <taxon>Protacanthopterygii</taxon>
        <taxon>Salmoniformes</taxon>
        <taxon>Salmonidae</taxon>
        <taxon>Salmoninae</taxon>
        <taxon>Hucho</taxon>
    </lineage>
</organism>
<evidence type="ECO:0000313" key="16">
    <source>
        <dbReference type="Ensembl" id="ENSHHUP00000052262.1"/>
    </source>
</evidence>
<evidence type="ECO:0000256" key="13">
    <source>
        <dbReference type="RuleBase" id="RU365068"/>
    </source>
</evidence>
<keyword evidence="2 12" id="KW-0547">Nucleotide-binding</keyword>
<dbReference type="CDD" id="cd17942">
    <property type="entry name" value="DEADc_DDX18"/>
    <property type="match status" value="1"/>
</dbReference>
<dbReference type="Ensembl" id="ENSHHUT00000054101.1">
    <property type="protein sequence ID" value="ENSHHUP00000052262.1"/>
    <property type="gene ID" value="ENSHHUG00000031335.1"/>
</dbReference>
<dbReference type="Gene3D" id="3.40.50.300">
    <property type="entry name" value="P-loop containing nucleotide triphosphate hydrolases"/>
    <property type="match status" value="2"/>
</dbReference>
<evidence type="ECO:0000256" key="10">
    <source>
        <dbReference type="ARBA" id="ARBA00055930"/>
    </source>
</evidence>
<comment type="function">
    <text evidence="13">RNA helicase.</text>
</comment>
<keyword evidence="3 12" id="KW-0378">Hydrolase</keyword>
<dbReference type="GO" id="GO:0005730">
    <property type="term" value="C:nucleolus"/>
    <property type="evidence" value="ECO:0007669"/>
    <property type="project" value="UniProtKB-SubCell"/>
</dbReference>
<keyword evidence="4 12" id="KW-0347">Helicase</keyword>
<comment type="domain">
    <text evidence="13">The Q motif is unique to and characteristic of the DEAD box family of RNA helicases and controls ATP binding and hydrolysis.</text>
</comment>
<dbReference type="SMART" id="SM00490">
    <property type="entry name" value="HELICc"/>
    <property type="match status" value="1"/>
</dbReference>
<dbReference type="InterPro" id="IPR014001">
    <property type="entry name" value="Helicase_ATP-bd"/>
</dbReference>
<dbReference type="InterPro" id="IPR001650">
    <property type="entry name" value="Helicase_C-like"/>
</dbReference>
<dbReference type="InterPro" id="IPR027417">
    <property type="entry name" value="P-loop_NTPase"/>
</dbReference>
<sequence>MVEACFSVAGTGRLVRIVAKMNGAKYRKIIVKNLLQSHIAKTKQEWLRDKSLNVLEWPSQSPDLNQIKHLWRDLKIAVQRRSPSNLTELERICREGEKLPKYRRAKLARALLCQTHAGLNSVFCVPGAFEDTSFASLASLVSENTLKGVKEMGFDHMTEIQHKSIRPLLEGRDILAAAKTGSGKTLAFLIPSIELIYKLKFMPRNGTGVVILSPTRELAMQTYGVMKELMTHHVHTFGLIMGGSNRTAEAQRLANGVNILVATPGRLLDHLQNTAGFMYKNLQCLIIDEADRILEVGFEEELKQIIKLLPKRRQTMLFSATQTRKVEDLARISLKKEPLYVGVDDNKDNATVDGLEQGYVVCPSEKRFMLLFTFLKKNRKKKLMVFFSSCMSVKFHYELLNYIDLPVMAIHGKQKQTKRTTTFFQFCNADSGILLCTDVAARGLDIPEVDWIVQYDPPDDPKEYIHRVGRTARGINGIGHALLILRPEELGFLRFLKQAKVPLSEFEFSWAKISDIQGQLEKLIEKNYYLHKSAQEAYKSYVRAYDSHSLKAIYSVNTLNLPMVALSFGFKVPPYVDLNVHSKGGLKMTKRGGGGGFGYQKSKGAHKAKIFKHVNKGKGDKRQFSR</sequence>
<dbReference type="PANTHER" id="PTHR24031">
    <property type="entry name" value="RNA HELICASE"/>
    <property type="match status" value="1"/>
</dbReference>
<comment type="subcellular location">
    <subcellularLocation>
        <location evidence="1">Nucleus</location>
        <location evidence="1">Nucleolus</location>
    </subcellularLocation>
</comment>
<dbReference type="Pfam" id="PF00271">
    <property type="entry name" value="Helicase_C"/>
    <property type="match status" value="1"/>
</dbReference>
<dbReference type="PROSITE" id="PS51194">
    <property type="entry name" value="HELICASE_CTER"/>
    <property type="match status" value="1"/>
</dbReference>
<dbReference type="Pfam" id="PF13358">
    <property type="entry name" value="DDE_3"/>
    <property type="match status" value="1"/>
</dbReference>
<comment type="subunit">
    <text evidence="11">Interacts with NOL8; the interaction is RNA-dependent. Interacts with PRC2 complex components EZH2, SUZ2 and JARID2; these interactions prevent deposition of the repressive H3K27me3 mark onto rDNA in pluripotent cells.</text>
</comment>
<evidence type="ECO:0000256" key="2">
    <source>
        <dbReference type="ARBA" id="ARBA00022741"/>
    </source>
</evidence>
<dbReference type="InterPro" id="IPR000629">
    <property type="entry name" value="RNA-helicase_DEAD-box_CS"/>
</dbReference>
<reference evidence="16" key="3">
    <citation type="submission" date="2025-09" db="UniProtKB">
        <authorList>
            <consortium name="Ensembl"/>
        </authorList>
    </citation>
    <scope>IDENTIFICATION</scope>
</reference>
<dbReference type="GeneTree" id="ENSGT00680000100037"/>
<accession>A0A4W5NMP0</accession>
<evidence type="ECO:0000256" key="1">
    <source>
        <dbReference type="ARBA" id="ARBA00004604"/>
    </source>
</evidence>
<evidence type="ECO:0000256" key="3">
    <source>
        <dbReference type="ARBA" id="ARBA00022801"/>
    </source>
</evidence>
<feature type="domain" description="Helicase C-terminal" evidence="15">
    <location>
        <begin position="354"/>
        <end position="524"/>
    </location>
</feature>
<proteinExistence type="inferred from homology"/>
<dbReference type="GO" id="GO:0003723">
    <property type="term" value="F:RNA binding"/>
    <property type="evidence" value="ECO:0007669"/>
    <property type="project" value="UniProtKB-UniRule"/>
</dbReference>
<dbReference type="InterPro" id="IPR038717">
    <property type="entry name" value="Tc1-like_DDE_dom"/>
</dbReference>
<dbReference type="SMART" id="SM00487">
    <property type="entry name" value="DEXDc"/>
    <property type="match status" value="1"/>
</dbReference>
<name>A0A4W5NMP0_9TELE</name>
<evidence type="ECO:0000256" key="7">
    <source>
        <dbReference type="ARBA" id="ARBA00023242"/>
    </source>
</evidence>
<dbReference type="Pfam" id="PF13959">
    <property type="entry name" value="CTE_SPB4"/>
    <property type="match status" value="1"/>
</dbReference>
<comment type="catalytic activity">
    <reaction evidence="9 13">
        <text>ATP + H2O = ADP + phosphate + H(+)</text>
        <dbReference type="Rhea" id="RHEA:13065"/>
        <dbReference type="ChEBI" id="CHEBI:15377"/>
        <dbReference type="ChEBI" id="CHEBI:15378"/>
        <dbReference type="ChEBI" id="CHEBI:30616"/>
        <dbReference type="ChEBI" id="CHEBI:43474"/>
        <dbReference type="ChEBI" id="CHEBI:456216"/>
        <dbReference type="EC" id="3.6.4.13"/>
    </reaction>
</comment>
<dbReference type="Pfam" id="PF00270">
    <property type="entry name" value="DEAD"/>
    <property type="match status" value="1"/>
</dbReference>
<reference evidence="17" key="1">
    <citation type="submission" date="2018-06" db="EMBL/GenBank/DDBJ databases">
        <title>Genome assembly of Danube salmon.</title>
        <authorList>
            <person name="Macqueen D.J."/>
            <person name="Gundappa M.K."/>
        </authorList>
    </citation>
    <scope>NUCLEOTIDE SEQUENCE [LARGE SCALE GENOMIC DNA]</scope>
</reference>
<reference evidence="16" key="2">
    <citation type="submission" date="2025-08" db="UniProtKB">
        <authorList>
            <consortium name="Ensembl"/>
        </authorList>
    </citation>
    <scope>IDENTIFICATION</scope>
</reference>
<keyword evidence="5 12" id="KW-0067">ATP-binding</keyword>
<dbReference type="InterPro" id="IPR025313">
    <property type="entry name" value="SPB4-like_CTE"/>
</dbReference>
<evidence type="ECO:0000259" key="14">
    <source>
        <dbReference type="PROSITE" id="PS51192"/>
    </source>
</evidence>
<dbReference type="GO" id="GO:0016887">
    <property type="term" value="F:ATP hydrolysis activity"/>
    <property type="evidence" value="ECO:0007669"/>
    <property type="project" value="RHEA"/>
</dbReference>
<dbReference type="FunFam" id="3.40.50.300:FF:000379">
    <property type="entry name" value="RNA helicase"/>
    <property type="match status" value="1"/>
</dbReference>
<evidence type="ECO:0000256" key="11">
    <source>
        <dbReference type="ARBA" id="ARBA00062957"/>
    </source>
</evidence>
<evidence type="ECO:0000256" key="5">
    <source>
        <dbReference type="ARBA" id="ARBA00022840"/>
    </source>
</evidence>
<dbReference type="Gene3D" id="3.30.420.10">
    <property type="entry name" value="Ribonuclease H-like superfamily/Ribonuclease H"/>
    <property type="match status" value="1"/>
</dbReference>
<dbReference type="EC" id="3.6.4.13" evidence="13"/>
<keyword evidence="6 13" id="KW-0694">RNA-binding</keyword>
<dbReference type="GO" id="GO:0005524">
    <property type="term" value="F:ATP binding"/>
    <property type="evidence" value="ECO:0007669"/>
    <property type="project" value="UniProtKB-UniRule"/>
</dbReference>
<keyword evidence="7" id="KW-0539">Nucleus</keyword>
<dbReference type="Proteomes" id="UP000314982">
    <property type="component" value="Unassembled WGS sequence"/>
</dbReference>
<dbReference type="InterPro" id="IPR011545">
    <property type="entry name" value="DEAD/DEAH_box_helicase_dom"/>
</dbReference>